<dbReference type="PANTHER" id="PTHR39332">
    <property type="entry name" value="BLL4707 PROTEIN"/>
    <property type="match status" value="1"/>
</dbReference>
<dbReference type="Pfam" id="PF10604">
    <property type="entry name" value="Polyketide_cyc2"/>
    <property type="match status" value="1"/>
</dbReference>
<organism evidence="2 3">
    <name type="scientific">Albidovulum aquaemixtae</name>
    <dbReference type="NCBI Taxonomy" id="1542388"/>
    <lineage>
        <taxon>Bacteria</taxon>
        <taxon>Pseudomonadati</taxon>
        <taxon>Pseudomonadota</taxon>
        <taxon>Alphaproteobacteria</taxon>
        <taxon>Rhodobacterales</taxon>
        <taxon>Paracoccaceae</taxon>
        <taxon>Albidovulum</taxon>
    </lineage>
</organism>
<name>A0A2R8BN85_9RHOB</name>
<evidence type="ECO:0000313" key="2">
    <source>
        <dbReference type="EMBL" id="SPH24906.1"/>
    </source>
</evidence>
<dbReference type="InterPro" id="IPR023393">
    <property type="entry name" value="START-like_dom_sf"/>
</dbReference>
<evidence type="ECO:0000313" key="3">
    <source>
        <dbReference type="Proteomes" id="UP000244924"/>
    </source>
</evidence>
<dbReference type="Gene3D" id="3.30.530.20">
    <property type="match status" value="1"/>
</dbReference>
<dbReference type="RefSeq" id="WP_108854907.1">
    <property type="nucleotide sequence ID" value="NZ_OMOQ01000005.1"/>
</dbReference>
<dbReference type="InterPro" id="IPR019587">
    <property type="entry name" value="Polyketide_cyclase/dehydratase"/>
</dbReference>
<dbReference type="EMBL" id="OMOQ01000005">
    <property type="protein sequence ID" value="SPH24906.1"/>
    <property type="molecule type" value="Genomic_DNA"/>
</dbReference>
<gene>
    <name evidence="2" type="ORF">DEA8626_03940</name>
</gene>
<feature type="signal peptide" evidence="1">
    <location>
        <begin position="1"/>
        <end position="21"/>
    </location>
</feature>
<evidence type="ECO:0008006" key="4">
    <source>
        <dbReference type="Google" id="ProtNLM"/>
    </source>
</evidence>
<dbReference type="OrthoDB" id="1364128at2"/>
<protein>
    <recommendedName>
        <fullName evidence="4">MxaD protein</fullName>
    </recommendedName>
</protein>
<dbReference type="SUPFAM" id="SSF55961">
    <property type="entry name" value="Bet v1-like"/>
    <property type="match status" value="1"/>
</dbReference>
<dbReference type="Proteomes" id="UP000244924">
    <property type="component" value="Unassembled WGS sequence"/>
</dbReference>
<proteinExistence type="predicted"/>
<keyword evidence="1" id="KW-0732">Signal</keyword>
<reference evidence="2 3" key="1">
    <citation type="submission" date="2018-03" db="EMBL/GenBank/DDBJ databases">
        <authorList>
            <person name="Keele B.F."/>
        </authorList>
    </citation>
    <scope>NUCLEOTIDE SEQUENCE [LARGE SCALE GENOMIC DNA]</scope>
    <source>
        <strain evidence="2 3">CECT 8626</strain>
    </source>
</reference>
<dbReference type="CDD" id="cd07821">
    <property type="entry name" value="PYR_PYL_RCAR_like"/>
    <property type="match status" value="1"/>
</dbReference>
<feature type="chain" id="PRO_5015336412" description="MxaD protein" evidence="1">
    <location>
        <begin position="22"/>
        <end position="177"/>
    </location>
</feature>
<accession>A0A2R8BN85</accession>
<sequence>MLTLRPLAMLPILVLPTLAPAQETAEYQVTLSEDIAAAPADVWAVIGDFQDMSWHPAVVATEGEGGSEPGATRVLTVGQVGGPTISETLEDYDAGAMTYAYTITETPPEVLPVSDYSSRITVMAADGGGSTVEWSGTFKRYDTSAEPAEGQTDDAATAAATAVYQAGLEALAAKFGG</sequence>
<evidence type="ECO:0000256" key="1">
    <source>
        <dbReference type="SAM" id="SignalP"/>
    </source>
</evidence>
<dbReference type="PANTHER" id="PTHR39332:SF7">
    <property type="entry name" value="SRPBCC FAMILY PROTEIN"/>
    <property type="match status" value="1"/>
</dbReference>
<keyword evidence="3" id="KW-1185">Reference proteome</keyword>
<dbReference type="AlphaFoldDB" id="A0A2R8BN85"/>